<protein>
    <submittedName>
        <fullName evidence="3">Acetoin dehydrogenase E2 subunit dihydrolipoyllysine-residue acetyltransferase</fullName>
    </submittedName>
</protein>
<dbReference type="Proteomes" id="UP000049222">
    <property type="component" value="Unassembled WGS sequence"/>
</dbReference>
<evidence type="ECO:0000313" key="3">
    <source>
        <dbReference type="EMBL" id="CTQ50028.1"/>
    </source>
</evidence>
<dbReference type="GO" id="GO:0016740">
    <property type="term" value="F:transferase activity"/>
    <property type="evidence" value="ECO:0007669"/>
    <property type="project" value="UniProtKB-KW"/>
</dbReference>
<accession>A0A0M6YI36</accession>
<dbReference type="OrthoDB" id="9804723at2"/>
<dbReference type="Gene3D" id="3.40.50.1820">
    <property type="entry name" value="alpha/beta hydrolase"/>
    <property type="match status" value="1"/>
</dbReference>
<dbReference type="InterPro" id="IPR050266">
    <property type="entry name" value="AB_hydrolase_sf"/>
</dbReference>
<dbReference type="AlphaFoldDB" id="A0A0M6YI36"/>
<organism evidence="3 4">
    <name type="scientific">Jannaschia donghaensis</name>
    <dbReference type="NCBI Taxonomy" id="420998"/>
    <lineage>
        <taxon>Bacteria</taxon>
        <taxon>Pseudomonadati</taxon>
        <taxon>Pseudomonadota</taxon>
        <taxon>Alphaproteobacteria</taxon>
        <taxon>Rhodobacterales</taxon>
        <taxon>Roseobacteraceae</taxon>
        <taxon>Jannaschia</taxon>
    </lineage>
</organism>
<reference evidence="3 4" key="1">
    <citation type="submission" date="2015-07" db="EMBL/GenBank/DDBJ databases">
        <authorList>
            <person name="Noorani M."/>
        </authorList>
    </citation>
    <scope>NUCLEOTIDE SEQUENCE [LARGE SCALE GENOMIC DNA]</scope>
    <source>
        <strain evidence="3 4">CECT 7802</strain>
    </source>
</reference>
<proteinExistence type="predicted"/>
<dbReference type="STRING" id="420998.JDO7802_02046"/>
<keyword evidence="4" id="KW-1185">Reference proteome</keyword>
<feature type="signal peptide" evidence="1">
    <location>
        <begin position="1"/>
        <end position="22"/>
    </location>
</feature>
<dbReference type="InterPro" id="IPR029058">
    <property type="entry name" value="AB_hydrolase_fold"/>
</dbReference>
<dbReference type="SUPFAM" id="SSF53474">
    <property type="entry name" value="alpha/beta-Hydrolases"/>
    <property type="match status" value="1"/>
</dbReference>
<dbReference type="InterPro" id="IPR000073">
    <property type="entry name" value="AB_hydrolase_1"/>
</dbReference>
<dbReference type="PANTHER" id="PTHR43798">
    <property type="entry name" value="MONOACYLGLYCEROL LIPASE"/>
    <property type="match status" value="1"/>
</dbReference>
<dbReference type="Pfam" id="PF00561">
    <property type="entry name" value="Abhydrolase_1"/>
    <property type="match status" value="1"/>
</dbReference>
<dbReference type="RefSeq" id="WP_055085216.1">
    <property type="nucleotide sequence ID" value="NZ_CXSU01000012.1"/>
</dbReference>
<dbReference type="EMBL" id="CXSU01000012">
    <property type="protein sequence ID" value="CTQ50028.1"/>
    <property type="molecule type" value="Genomic_DNA"/>
</dbReference>
<sequence>MRQVLALHCMLASGAAWRGVQAALPGAELTCPDLPGHGRAPDWDSGPFMDQALALAMAVAPEGAFDLIGHSYGGCVALRLLADFPDRVRSLTVIEPVMFAAAAADLRAAQRDDMVGFRTALQAGDRDAAARAFTADWGDGGGWDAMAERQRVYIRDRIHLIAASGPGIADDAHGVLDRLPTDGGPVSVVVQDNPPAIVAGIAAGLRARMPQATVTYLGRDHMIPITDASGLAAHLNAIWKDVDPTP</sequence>
<feature type="chain" id="PRO_5005807898" evidence="1">
    <location>
        <begin position="23"/>
        <end position="246"/>
    </location>
</feature>
<feature type="domain" description="AB hydrolase-1" evidence="2">
    <location>
        <begin position="4"/>
        <end position="122"/>
    </location>
</feature>
<gene>
    <name evidence="3" type="ORF">JDO7802_02046</name>
</gene>
<name>A0A0M6YI36_9RHOB</name>
<keyword evidence="3" id="KW-0808">Transferase</keyword>
<dbReference type="PRINTS" id="PR00111">
    <property type="entry name" value="ABHYDROLASE"/>
</dbReference>
<evidence type="ECO:0000259" key="2">
    <source>
        <dbReference type="Pfam" id="PF00561"/>
    </source>
</evidence>
<evidence type="ECO:0000256" key="1">
    <source>
        <dbReference type="SAM" id="SignalP"/>
    </source>
</evidence>
<keyword evidence="1" id="KW-0732">Signal</keyword>
<evidence type="ECO:0000313" key="4">
    <source>
        <dbReference type="Proteomes" id="UP000049222"/>
    </source>
</evidence>